<reference evidence="2 3" key="1">
    <citation type="submission" date="2013-06" db="EMBL/GenBank/DDBJ databases">
        <authorList>
            <person name="Weinstock G."/>
            <person name="Sodergren E."/>
            <person name="Lobos E.A."/>
            <person name="Fulton L."/>
            <person name="Fulton R."/>
            <person name="Courtney L."/>
            <person name="Fronick C."/>
            <person name="O'Laughlin M."/>
            <person name="Godfrey J."/>
            <person name="Wilson R.M."/>
            <person name="Miner T."/>
            <person name="Farmer C."/>
            <person name="Delehaunty K."/>
            <person name="Cordes M."/>
            <person name="Minx P."/>
            <person name="Tomlinson C."/>
            <person name="Chen J."/>
            <person name="Wollam A."/>
            <person name="Pepin K.H."/>
            <person name="Bhonagiri V."/>
            <person name="Zhang X."/>
            <person name="Warren W."/>
            <person name="Mitreva M."/>
            <person name="Mardis E.R."/>
            <person name="Wilson R.K."/>
        </authorList>
    </citation>
    <scope>NUCLEOTIDE SEQUENCE [LARGE SCALE GENOMIC DNA]</scope>
    <source>
        <strain evidence="2 3">F0510</strain>
    </source>
</reference>
<protein>
    <submittedName>
        <fullName evidence="2">Uncharacterized protein</fullName>
    </submittedName>
</protein>
<comment type="caution">
    <text evidence="2">The sequence shown here is derived from an EMBL/GenBank/DDBJ whole genome shotgun (WGS) entry which is preliminary data.</text>
</comment>
<evidence type="ECO:0000256" key="1">
    <source>
        <dbReference type="SAM" id="MobiDB-lite"/>
    </source>
</evidence>
<accession>U1RTM0</accession>
<dbReference type="EMBL" id="AWSD01000046">
    <property type="protein sequence ID" value="ERH21797.1"/>
    <property type="molecule type" value="Genomic_DNA"/>
</dbReference>
<dbReference type="HOGENOM" id="CLU_2566169_0_0_11"/>
<evidence type="ECO:0000313" key="3">
    <source>
        <dbReference type="Proteomes" id="UP000016498"/>
    </source>
</evidence>
<proteinExistence type="predicted"/>
<feature type="region of interest" description="Disordered" evidence="1">
    <location>
        <begin position="39"/>
        <end position="81"/>
    </location>
</feature>
<dbReference type="AlphaFoldDB" id="U1RTM0"/>
<evidence type="ECO:0000313" key="2">
    <source>
        <dbReference type="EMBL" id="ERH21797.1"/>
    </source>
</evidence>
<name>U1RTM0_9ACTO</name>
<dbReference type="Proteomes" id="UP000016498">
    <property type="component" value="Unassembled WGS sequence"/>
</dbReference>
<sequence length="81" mass="9084">MGDRPRYRNRGASGEDEALNEENGTGRCETFKVKCTASTVRRSQSRVPPRPPPQKIRKPHDLHGFHSNSHYIWSGVPGDGL</sequence>
<gene>
    <name evidence="2" type="ORF">HMPREF1549_00480</name>
</gene>
<organism evidence="2 3">
    <name type="scientific">Actinomyces johnsonii F0510</name>
    <dbReference type="NCBI Taxonomy" id="1227262"/>
    <lineage>
        <taxon>Bacteria</taxon>
        <taxon>Bacillati</taxon>
        <taxon>Actinomycetota</taxon>
        <taxon>Actinomycetes</taxon>
        <taxon>Actinomycetales</taxon>
        <taxon>Actinomycetaceae</taxon>
        <taxon>Actinomyces</taxon>
    </lineage>
</organism>
<feature type="region of interest" description="Disordered" evidence="1">
    <location>
        <begin position="1"/>
        <end position="26"/>
    </location>
</feature>